<dbReference type="FunFam" id="3.40.50.300:FF:000042">
    <property type="entry name" value="Maltose/maltodextrin ABC transporter, ATP-binding protein"/>
    <property type="match status" value="1"/>
</dbReference>
<keyword evidence="4" id="KW-0547">Nucleotide-binding</keyword>
<dbReference type="InterPro" id="IPR047641">
    <property type="entry name" value="ABC_transpr_MalK/UgpC-like"/>
</dbReference>
<dbReference type="RefSeq" id="WP_043769883.1">
    <property type="nucleotide sequence ID" value="NZ_JAME01000013.1"/>
</dbReference>
<keyword evidence="10" id="KW-1185">Reference proteome</keyword>
<comment type="caution">
    <text evidence="9">The sequence shown here is derived from an EMBL/GenBank/DDBJ whole genome shotgun (WGS) entry which is preliminary data.</text>
</comment>
<dbReference type="GO" id="GO:0016887">
    <property type="term" value="F:ATP hydrolysis activity"/>
    <property type="evidence" value="ECO:0007669"/>
    <property type="project" value="InterPro"/>
</dbReference>
<name>X7F840_9RHOB</name>
<dbReference type="CDD" id="cd03301">
    <property type="entry name" value="ABC_MalK_N"/>
    <property type="match status" value="1"/>
</dbReference>
<evidence type="ECO:0000256" key="6">
    <source>
        <dbReference type="ARBA" id="ARBA00022967"/>
    </source>
</evidence>
<dbReference type="Pfam" id="PF08402">
    <property type="entry name" value="TOBE_2"/>
    <property type="match status" value="1"/>
</dbReference>
<dbReference type="Gene3D" id="2.40.50.140">
    <property type="entry name" value="Nucleic acid-binding proteins"/>
    <property type="match status" value="1"/>
</dbReference>
<dbReference type="GO" id="GO:0055052">
    <property type="term" value="C:ATP-binding cassette (ABC) transporter complex, substrate-binding subunit-containing"/>
    <property type="evidence" value="ECO:0007669"/>
    <property type="project" value="TreeGrafter"/>
</dbReference>
<accession>X7F840</accession>
<dbReference type="InterPro" id="IPR013611">
    <property type="entry name" value="Transp-assoc_OB_typ2"/>
</dbReference>
<dbReference type="InterPro" id="IPR027417">
    <property type="entry name" value="P-loop_NTPase"/>
</dbReference>
<evidence type="ECO:0000313" key="9">
    <source>
        <dbReference type="EMBL" id="ETX28960.1"/>
    </source>
</evidence>
<dbReference type="GO" id="GO:0140359">
    <property type="term" value="F:ABC-type transporter activity"/>
    <property type="evidence" value="ECO:0007669"/>
    <property type="project" value="InterPro"/>
</dbReference>
<dbReference type="InterPro" id="IPR015855">
    <property type="entry name" value="ABC_transpr_MalK-like"/>
</dbReference>
<dbReference type="OrthoDB" id="8188565at2"/>
<dbReference type="Proteomes" id="UP000023430">
    <property type="component" value="Unassembled WGS sequence"/>
</dbReference>
<dbReference type="eggNOG" id="COG3842">
    <property type="taxonomic scope" value="Bacteria"/>
</dbReference>
<evidence type="ECO:0000256" key="4">
    <source>
        <dbReference type="ARBA" id="ARBA00022741"/>
    </source>
</evidence>
<evidence type="ECO:0000256" key="2">
    <source>
        <dbReference type="ARBA" id="ARBA00022448"/>
    </source>
</evidence>
<sequence length="352" mass="38635">MAEIELRNVSKRWGSFVGVDRFDLTIADREFLVLLGPSGCGKTTTMRMIAGLEDASEGEIRIGGKVVNDLDPKDRDVAMVFQSYGLYPHLNVYENIRFPLKVRKIDEAVHEERVMRAARMVELEPFLHRKPAELSGGQRQRVALARAIVRQPNVFLMDEPLSNLDAKLRVSTRAQIKNLSHELQVTTVYVTHDQIEAMTLADRVVVMKQGVVQQVGTPTEIYDRPANVFVAGFIGSPGMNLLEGQVSGSSFTCDNVHIDGVEAPSGRVTLGFRAEDARLAQPGETGQITAPLYTIELLGDATMLTVRAGGGLVSVKAPKDVRAEIGDRVSFVVPPAICHLFDATTEARLDGR</sequence>
<dbReference type="SUPFAM" id="SSF52540">
    <property type="entry name" value="P-loop containing nucleoside triphosphate hydrolases"/>
    <property type="match status" value="1"/>
</dbReference>
<proteinExistence type="inferred from homology"/>
<dbReference type="GO" id="GO:0005524">
    <property type="term" value="F:ATP binding"/>
    <property type="evidence" value="ECO:0007669"/>
    <property type="project" value="UniProtKB-KW"/>
</dbReference>
<feature type="domain" description="ABC transporter" evidence="8">
    <location>
        <begin position="4"/>
        <end position="234"/>
    </location>
</feature>
<dbReference type="Gene3D" id="3.40.50.300">
    <property type="entry name" value="P-loop containing nucleotide triphosphate hydrolases"/>
    <property type="match status" value="1"/>
</dbReference>
<gene>
    <name evidence="9" type="ORF">RISW2_03200</name>
</gene>
<dbReference type="EMBL" id="JAME01000013">
    <property type="protein sequence ID" value="ETX28960.1"/>
    <property type="molecule type" value="Genomic_DNA"/>
</dbReference>
<keyword evidence="2" id="KW-0813">Transport</keyword>
<keyword evidence="6" id="KW-1278">Translocase</keyword>
<evidence type="ECO:0000256" key="7">
    <source>
        <dbReference type="ARBA" id="ARBA00023136"/>
    </source>
</evidence>
<dbReference type="STRING" id="1449351.RISW2_03200"/>
<reference evidence="9 10" key="1">
    <citation type="submission" date="2014-01" db="EMBL/GenBank/DDBJ databases">
        <title>Roseivivax isoporae LMG 25204 Genome Sequencing.</title>
        <authorList>
            <person name="Lai Q."/>
            <person name="Li G."/>
            <person name="Shao Z."/>
        </authorList>
    </citation>
    <scope>NUCLEOTIDE SEQUENCE [LARGE SCALE GENOMIC DNA]</scope>
    <source>
        <strain evidence="9 10">LMG 25204</strain>
    </source>
</reference>
<dbReference type="InterPro" id="IPR012340">
    <property type="entry name" value="NA-bd_OB-fold"/>
</dbReference>
<dbReference type="InterPro" id="IPR003593">
    <property type="entry name" value="AAA+_ATPase"/>
</dbReference>
<dbReference type="InterPro" id="IPR008995">
    <property type="entry name" value="Mo/tungstate-bd_C_term_dom"/>
</dbReference>
<protein>
    <submittedName>
        <fullName evidence="9">ABC transporter ATP-binding protein</fullName>
    </submittedName>
</protein>
<dbReference type="PANTHER" id="PTHR43875:SF15">
    <property type="entry name" value="TREHALOSE IMPORT ATP-BINDING PROTEIN SUGC"/>
    <property type="match status" value="1"/>
</dbReference>
<dbReference type="PROSITE" id="PS00211">
    <property type="entry name" value="ABC_TRANSPORTER_1"/>
    <property type="match status" value="1"/>
</dbReference>
<evidence type="ECO:0000259" key="8">
    <source>
        <dbReference type="PROSITE" id="PS50893"/>
    </source>
</evidence>
<dbReference type="GO" id="GO:0008643">
    <property type="term" value="P:carbohydrate transport"/>
    <property type="evidence" value="ECO:0007669"/>
    <property type="project" value="InterPro"/>
</dbReference>
<keyword evidence="7" id="KW-0472">Membrane</keyword>
<organism evidence="9 10">
    <name type="scientific">Roseivivax isoporae LMG 25204</name>
    <dbReference type="NCBI Taxonomy" id="1449351"/>
    <lineage>
        <taxon>Bacteria</taxon>
        <taxon>Pseudomonadati</taxon>
        <taxon>Pseudomonadota</taxon>
        <taxon>Alphaproteobacteria</taxon>
        <taxon>Rhodobacterales</taxon>
        <taxon>Roseobacteraceae</taxon>
        <taxon>Roseivivax</taxon>
    </lineage>
</organism>
<keyword evidence="3" id="KW-1003">Cell membrane</keyword>
<evidence type="ECO:0000256" key="3">
    <source>
        <dbReference type="ARBA" id="ARBA00022475"/>
    </source>
</evidence>
<dbReference type="Gene3D" id="2.40.50.100">
    <property type="match status" value="1"/>
</dbReference>
<dbReference type="InterPro" id="IPR003439">
    <property type="entry name" value="ABC_transporter-like_ATP-bd"/>
</dbReference>
<dbReference type="PANTHER" id="PTHR43875">
    <property type="entry name" value="MALTODEXTRIN IMPORT ATP-BINDING PROTEIN MSMX"/>
    <property type="match status" value="1"/>
</dbReference>
<evidence type="ECO:0000256" key="5">
    <source>
        <dbReference type="ARBA" id="ARBA00022840"/>
    </source>
</evidence>
<evidence type="ECO:0000313" key="10">
    <source>
        <dbReference type="Proteomes" id="UP000023430"/>
    </source>
</evidence>
<dbReference type="PATRIC" id="fig|1449351.3.peg.2006"/>
<dbReference type="InterPro" id="IPR017871">
    <property type="entry name" value="ABC_transporter-like_CS"/>
</dbReference>
<dbReference type="AlphaFoldDB" id="X7F840"/>
<dbReference type="SMART" id="SM00382">
    <property type="entry name" value="AAA"/>
    <property type="match status" value="1"/>
</dbReference>
<keyword evidence="5 9" id="KW-0067">ATP-binding</keyword>
<dbReference type="Pfam" id="PF00005">
    <property type="entry name" value="ABC_tran"/>
    <property type="match status" value="1"/>
</dbReference>
<comment type="similarity">
    <text evidence="1">Belongs to the ABC transporter superfamily.</text>
</comment>
<dbReference type="PROSITE" id="PS50893">
    <property type="entry name" value="ABC_TRANSPORTER_2"/>
    <property type="match status" value="1"/>
</dbReference>
<dbReference type="NCBIfam" id="NF008653">
    <property type="entry name" value="PRK11650.1"/>
    <property type="match status" value="1"/>
</dbReference>
<dbReference type="SUPFAM" id="SSF50331">
    <property type="entry name" value="MOP-like"/>
    <property type="match status" value="1"/>
</dbReference>
<evidence type="ECO:0000256" key="1">
    <source>
        <dbReference type="ARBA" id="ARBA00005417"/>
    </source>
</evidence>